<feature type="chain" id="PRO_5046563673" description="DUF2911 domain-containing protein" evidence="1">
    <location>
        <begin position="31"/>
        <end position="291"/>
    </location>
</feature>
<name>A0ABY0CZ22_9FLAO</name>
<accession>A0ABY0CZ22</accession>
<dbReference type="InterPro" id="IPR021314">
    <property type="entry name" value="DUF2911"/>
</dbReference>
<keyword evidence="1" id="KW-0732">Signal</keyword>
<dbReference type="Pfam" id="PF11138">
    <property type="entry name" value="DUF2911"/>
    <property type="match status" value="1"/>
</dbReference>
<comment type="caution">
    <text evidence="2">The sequence shown here is derived from an EMBL/GenBank/DDBJ whole genome shotgun (WGS) entry which is preliminary data.</text>
</comment>
<organism evidence="2 3">
    <name type="scientific">Leeuwenhoekiella palythoae</name>
    <dbReference type="NCBI Taxonomy" id="573501"/>
    <lineage>
        <taxon>Bacteria</taxon>
        <taxon>Pseudomonadati</taxon>
        <taxon>Bacteroidota</taxon>
        <taxon>Flavobacteriia</taxon>
        <taxon>Flavobacteriales</taxon>
        <taxon>Flavobacteriaceae</taxon>
        <taxon>Leeuwenhoekiella</taxon>
    </lineage>
</organism>
<proteinExistence type="predicted"/>
<gene>
    <name evidence="2" type="ORF">DSM01_3294</name>
</gene>
<feature type="signal peptide" evidence="1">
    <location>
        <begin position="1"/>
        <end position="30"/>
    </location>
</feature>
<dbReference type="Proteomes" id="UP000290037">
    <property type="component" value="Unassembled WGS sequence"/>
</dbReference>
<protein>
    <recommendedName>
        <fullName evidence="4">DUF2911 domain-containing protein</fullName>
    </recommendedName>
</protein>
<evidence type="ECO:0000313" key="2">
    <source>
        <dbReference type="EMBL" id="RXG26975.1"/>
    </source>
</evidence>
<keyword evidence="3" id="KW-1185">Reference proteome</keyword>
<reference evidence="2 3" key="1">
    <citation type="submission" date="2018-07" db="EMBL/GenBank/DDBJ databases">
        <title>Leeuwenhoekiella genomics.</title>
        <authorList>
            <person name="Tahon G."/>
            <person name="Willems A."/>
        </authorList>
    </citation>
    <scope>NUCLEOTIDE SEQUENCE [LARGE SCALE GENOMIC DNA]</scope>
    <source>
        <strain evidence="2 3">LMG 24856</strain>
    </source>
</reference>
<dbReference type="EMBL" id="QOVN01000010">
    <property type="protein sequence ID" value="RXG26975.1"/>
    <property type="molecule type" value="Genomic_DNA"/>
</dbReference>
<sequence>MNLNTLLINCFKMKKIILSCFLALSALTQAQIQTPAASAHATLTQTVGLTEVTVDYSRPNRRGREIVGNLVPYGKIWRTGANATTKFTVDKPVRIADKELAAGTYSVYTVPGEDMWEVVFYTDHSNPLITEFEDSKIALRTMVEPIEMPMNMETFTIVIDDVMADSAVMSFLWDNTIVPVKFSVNTDAEVMANIEQALQGPSAGDYYNAAVYYLNSGKDIQQAKTWMDEAMAKTETPRFWQLRQQSLILAKAGDKKGAIEAAKASLAGAKAAGNADYVKMNTDSLKEWGGM</sequence>
<evidence type="ECO:0000256" key="1">
    <source>
        <dbReference type="SAM" id="SignalP"/>
    </source>
</evidence>
<evidence type="ECO:0008006" key="4">
    <source>
        <dbReference type="Google" id="ProtNLM"/>
    </source>
</evidence>
<evidence type="ECO:0000313" key="3">
    <source>
        <dbReference type="Proteomes" id="UP000290037"/>
    </source>
</evidence>